<dbReference type="EMBL" id="GL377683">
    <property type="protein sequence ID" value="EFJ07589.1"/>
    <property type="molecule type" value="Genomic_DNA"/>
</dbReference>
<dbReference type="Pfam" id="PF25268">
    <property type="entry name" value="DUF7866"/>
    <property type="match status" value="1"/>
</dbReference>
<evidence type="ECO:0000313" key="3">
    <source>
        <dbReference type="EMBL" id="EFJ10970.1"/>
    </source>
</evidence>
<dbReference type="KEGG" id="smo:SELMODRAFT_126915"/>
<dbReference type="HOGENOM" id="CLU_131784_3_0_1"/>
<protein>
    <recommendedName>
        <fullName evidence="1">DUF7866 domain-containing protein</fullName>
    </recommendedName>
</protein>
<evidence type="ECO:0000259" key="1">
    <source>
        <dbReference type="Pfam" id="PF25268"/>
    </source>
</evidence>
<dbReference type="Gramene" id="EFJ07589">
    <property type="protein sequence ID" value="EFJ07589"/>
    <property type="gene ID" value="SELMODRAFT_133265"/>
</dbReference>
<proteinExistence type="predicted"/>
<accession>D8SX43</accession>
<feature type="domain" description="DUF7866" evidence="1">
    <location>
        <begin position="20"/>
        <end position="70"/>
    </location>
</feature>
<gene>
    <name evidence="3" type="ORF">SELMODRAFT_126915</name>
    <name evidence="2" type="ORF">SELMODRAFT_133265</name>
</gene>
<dbReference type="KEGG" id="smo:SELMODRAFT_133265"/>
<dbReference type="OMA" id="KICAICT"/>
<evidence type="ECO:0000313" key="2">
    <source>
        <dbReference type="EMBL" id="EFJ07589.1"/>
    </source>
</evidence>
<dbReference type="OrthoDB" id="1871192at2759"/>
<name>D8SX43_SELML</name>
<dbReference type="PANTHER" id="PTHR33786:SF2">
    <property type="entry name" value="UBIQUITIN CARBOXYL-TERMINAL HYDROLASE"/>
    <property type="match status" value="1"/>
</dbReference>
<dbReference type="Gramene" id="EFJ10970">
    <property type="protein sequence ID" value="EFJ10970"/>
    <property type="gene ID" value="SELMODRAFT_126915"/>
</dbReference>
<organism evidence="4">
    <name type="scientific">Selaginella moellendorffii</name>
    <name type="common">Spikemoss</name>
    <dbReference type="NCBI Taxonomy" id="88036"/>
    <lineage>
        <taxon>Eukaryota</taxon>
        <taxon>Viridiplantae</taxon>
        <taxon>Streptophyta</taxon>
        <taxon>Embryophyta</taxon>
        <taxon>Tracheophyta</taxon>
        <taxon>Lycopodiopsida</taxon>
        <taxon>Selaginellales</taxon>
        <taxon>Selaginellaceae</taxon>
        <taxon>Selaginella</taxon>
    </lineage>
</organism>
<dbReference type="AlphaFoldDB" id="D8SX43"/>
<dbReference type="InterPro" id="IPR057188">
    <property type="entry name" value="DUF7866"/>
</dbReference>
<dbReference type="PANTHER" id="PTHR33786">
    <property type="entry name" value="UBIQUITIN CARBOXYL-TERMINAL HYDROLASE"/>
    <property type="match status" value="1"/>
</dbReference>
<sequence length="70" mass="7970">PVSHNSTRFVTPARRKLGLFRECAPCKCCSDNTRRYCYYTACCYRIDCFAPGLSFGHCSFVPVTCNCLRC</sequence>
<feature type="non-terminal residue" evidence="3">
    <location>
        <position position="1"/>
    </location>
</feature>
<evidence type="ECO:0000313" key="4">
    <source>
        <dbReference type="Proteomes" id="UP000001514"/>
    </source>
</evidence>
<dbReference type="EMBL" id="GL377650">
    <property type="protein sequence ID" value="EFJ10970.1"/>
    <property type="molecule type" value="Genomic_DNA"/>
</dbReference>
<dbReference type="eggNOG" id="ENOG502S5VF">
    <property type="taxonomic scope" value="Eukaryota"/>
</dbReference>
<keyword evidence="4" id="KW-1185">Reference proteome</keyword>
<reference evidence="3 4" key="1">
    <citation type="journal article" date="2011" name="Science">
        <title>The Selaginella genome identifies genetic changes associated with the evolution of vascular plants.</title>
        <authorList>
            <person name="Banks J.A."/>
            <person name="Nishiyama T."/>
            <person name="Hasebe M."/>
            <person name="Bowman J.L."/>
            <person name="Gribskov M."/>
            <person name="dePamphilis C."/>
            <person name="Albert V.A."/>
            <person name="Aono N."/>
            <person name="Aoyama T."/>
            <person name="Ambrose B.A."/>
            <person name="Ashton N.W."/>
            <person name="Axtell M.J."/>
            <person name="Barker E."/>
            <person name="Barker M.S."/>
            <person name="Bennetzen J.L."/>
            <person name="Bonawitz N.D."/>
            <person name="Chapple C."/>
            <person name="Cheng C."/>
            <person name="Correa L.G."/>
            <person name="Dacre M."/>
            <person name="DeBarry J."/>
            <person name="Dreyer I."/>
            <person name="Elias M."/>
            <person name="Engstrom E.M."/>
            <person name="Estelle M."/>
            <person name="Feng L."/>
            <person name="Finet C."/>
            <person name="Floyd S.K."/>
            <person name="Frommer W.B."/>
            <person name="Fujita T."/>
            <person name="Gramzow L."/>
            <person name="Gutensohn M."/>
            <person name="Harholt J."/>
            <person name="Hattori M."/>
            <person name="Heyl A."/>
            <person name="Hirai T."/>
            <person name="Hiwatashi Y."/>
            <person name="Ishikawa M."/>
            <person name="Iwata M."/>
            <person name="Karol K.G."/>
            <person name="Koehler B."/>
            <person name="Kolukisaoglu U."/>
            <person name="Kubo M."/>
            <person name="Kurata T."/>
            <person name="Lalonde S."/>
            <person name="Li K."/>
            <person name="Li Y."/>
            <person name="Litt A."/>
            <person name="Lyons E."/>
            <person name="Manning G."/>
            <person name="Maruyama T."/>
            <person name="Michael T.P."/>
            <person name="Mikami K."/>
            <person name="Miyazaki S."/>
            <person name="Morinaga S."/>
            <person name="Murata T."/>
            <person name="Mueller-Roeber B."/>
            <person name="Nelson D.R."/>
            <person name="Obara M."/>
            <person name="Oguri Y."/>
            <person name="Olmstead R.G."/>
            <person name="Onodera N."/>
            <person name="Petersen B.L."/>
            <person name="Pils B."/>
            <person name="Prigge M."/>
            <person name="Rensing S.A."/>
            <person name="Riano-Pachon D.M."/>
            <person name="Roberts A.W."/>
            <person name="Sato Y."/>
            <person name="Scheller H.V."/>
            <person name="Schulz B."/>
            <person name="Schulz C."/>
            <person name="Shakirov E.V."/>
            <person name="Shibagaki N."/>
            <person name="Shinohara N."/>
            <person name="Shippen D.E."/>
            <person name="Soerensen I."/>
            <person name="Sotooka R."/>
            <person name="Sugimoto N."/>
            <person name="Sugita M."/>
            <person name="Sumikawa N."/>
            <person name="Tanurdzic M."/>
            <person name="Theissen G."/>
            <person name="Ulvskov P."/>
            <person name="Wakazuki S."/>
            <person name="Weng J.K."/>
            <person name="Willats W.W."/>
            <person name="Wipf D."/>
            <person name="Wolf P.G."/>
            <person name="Yang L."/>
            <person name="Zimmer A.D."/>
            <person name="Zhu Q."/>
            <person name="Mitros T."/>
            <person name="Hellsten U."/>
            <person name="Loque D."/>
            <person name="Otillar R."/>
            <person name="Salamov A."/>
            <person name="Schmutz J."/>
            <person name="Shapiro H."/>
            <person name="Lindquist E."/>
            <person name="Lucas S."/>
            <person name="Rokhsar D."/>
            <person name="Grigoriev I.V."/>
        </authorList>
    </citation>
    <scope>NUCLEOTIDE SEQUENCE [LARGE SCALE GENOMIC DNA]</scope>
</reference>
<dbReference type="InParanoid" id="D8SX43"/>
<dbReference type="Proteomes" id="UP000001514">
    <property type="component" value="Unassembled WGS sequence"/>
</dbReference>
<dbReference type="STRING" id="88036.D8SX43"/>